<keyword evidence="7" id="KW-0812">Transmembrane</keyword>
<dbReference type="PANTHER" id="PTHR12461:SF106">
    <property type="entry name" value="BIFUNCTIONAL PEPTIDASE AND ARGINYL-HYDROXYLASE JMJD5"/>
    <property type="match status" value="1"/>
</dbReference>
<comment type="caution">
    <text evidence="9">The sequence shown here is derived from an EMBL/GenBank/DDBJ whole genome shotgun (WGS) entry which is preliminary data.</text>
</comment>
<evidence type="ECO:0000256" key="2">
    <source>
        <dbReference type="ARBA" id="ARBA00004123"/>
    </source>
</evidence>
<gene>
    <name evidence="9" type="ORF">XYLVIOL_LOCUS6494</name>
</gene>
<dbReference type="SUPFAM" id="SSF51197">
    <property type="entry name" value="Clavaminate synthase-like"/>
    <property type="match status" value="1"/>
</dbReference>
<dbReference type="SMART" id="SM00558">
    <property type="entry name" value="JmjC"/>
    <property type="match status" value="1"/>
</dbReference>
<comment type="cofactor">
    <cofactor evidence="1">
        <name>Fe(2+)</name>
        <dbReference type="ChEBI" id="CHEBI:29033"/>
    </cofactor>
</comment>
<dbReference type="Proteomes" id="UP001642520">
    <property type="component" value="Unassembled WGS sequence"/>
</dbReference>
<keyword evidence="10" id="KW-1185">Reference proteome</keyword>
<keyword evidence="3" id="KW-0479">Metal-binding</keyword>
<keyword evidence="7" id="KW-0472">Membrane</keyword>
<evidence type="ECO:0000313" key="10">
    <source>
        <dbReference type="Proteomes" id="UP001642520"/>
    </source>
</evidence>
<evidence type="ECO:0000256" key="4">
    <source>
        <dbReference type="ARBA" id="ARBA00023002"/>
    </source>
</evidence>
<keyword evidence="7" id="KW-1133">Transmembrane helix</keyword>
<dbReference type="Gene3D" id="2.60.120.650">
    <property type="entry name" value="Cupin"/>
    <property type="match status" value="1"/>
</dbReference>
<keyword evidence="4" id="KW-0560">Oxidoreductase</keyword>
<evidence type="ECO:0000259" key="8">
    <source>
        <dbReference type="PROSITE" id="PS51184"/>
    </source>
</evidence>
<feature type="transmembrane region" description="Helical" evidence="7">
    <location>
        <begin position="173"/>
        <end position="192"/>
    </location>
</feature>
<evidence type="ECO:0000256" key="5">
    <source>
        <dbReference type="ARBA" id="ARBA00023004"/>
    </source>
</evidence>
<reference evidence="9 10" key="1">
    <citation type="submission" date="2024-08" db="EMBL/GenBank/DDBJ databases">
        <authorList>
            <person name="Will J Nash"/>
            <person name="Angela Man"/>
            <person name="Seanna McTaggart"/>
            <person name="Kendall Baker"/>
            <person name="Tom Barker"/>
            <person name="Leah Catchpole"/>
            <person name="Alex Durrant"/>
            <person name="Karim Gharbi"/>
            <person name="Naomi Irish"/>
            <person name="Gemy Kaithakottil"/>
            <person name="Debby Ku"/>
            <person name="Aaliyah Providence"/>
            <person name="Felix Shaw"/>
            <person name="David Swarbreck"/>
            <person name="Chris Watkins"/>
            <person name="Ann M. McCartney"/>
            <person name="Giulio Formenti"/>
            <person name="Alice Mouton"/>
            <person name="Noel Vella"/>
            <person name="Bjorn M von Reumont"/>
            <person name="Adriana Vella"/>
            <person name="Wilfried Haerty"/>
        </authorList>
    </citation>
    <scope>NUCLEOTIDE SEQUENCE [LARGE SCALE GENOMIC DNA]</scope>
</reference>
<accession>A0ABP1NY58</accession>
<dbReference type="InterPro" id="IPR041667">
    <property type="entry name" value="Cupin_8"/>
</dbReference>
<keyword evidence="6" id="KW-0539">Nucleus</keyword>
<dbReference type="PROSITE" id="PS51184">
    <property type="entry name" value="JMJC"/>
    <property type="match status" value="1"/>
</dbReference>
<dbReference type="PANTHER" id="PTHR12461">
    <property type="entry name" value="HYPOXIA-INDUCIBLE FACTOR 1 ALPHA INHIBITOR-RELATED"/>
    <property type="match status" value="1"/>
</dbReference>
<organism evidence="9 10">
    <name type="scientific">Xylocopa violacea</name>
    <name type="common">Violet carpenter bee</name>
    <name type="synonym">Apis violacea</name>
    <dbReference type="NCBI Taxonomy" id="135666"/>
    <lineage>
        <taxon>Eukaryota</taxon>
        <taxon>Metazoa</taxon>
        <taxon>Ecdysozoa</taxon>
        <taxon>Arthropoda</taxon>
        <taxon>Hexapoda</taxon>
        <taxon>Insecta</taxon>
        <taxon>Pterygota</taxon>
        <taxon>Neoptera</taxon>
        <taxon>Endopterygota</taxon>
        <taxon>Hymenoptera</taxon>
        <taxon>Apocrita</taxon>
        <taxon>Aculeata</taxon>
        <taxon>Apoidea</taxon>
        <taxon>Anthophila</taxon>
        <taxon>Apidae</taxon>
        <taxon>Xylocopa</taxon>
        <taxon>Xylocopa</taxon>
    </lineage>
</organism>
<evidence type="ECO:0000256" key="3">
    <source>
        <dbReference type="ARBA" id="ARBA00022723"/>
    </source>
</evidence>
<comment type="subcellular location">
    <subcellularLocation>
        <location evidence="2">Nucleus</location>
    </subcellularLocation>
</comment>
<evidence type="ECO:0000313" key="9">
    <source>
        <dbReference type="EMBL" id="CAL7944160.1"/>
    </source>
</evidence>
<dbReference type="InterPro" id="IPR003347">
    <property type="entry name" value="JmjC_dom"/>
</dbReference>
<dbReference type="Pfam" id="PF13621">
    <property type="entry name" value="Cupin_8"/>
    <property type="match status" value="1"/>
</dbReference>
<evidence type="ECO:0000256" key="6">
    <source>
        <dbReference type="ARBA" id="ARBA00023242"/>
    </source>
</evidence>
<sequence length="456" mass="53339">MITKIEKMCDYLITAKLVPWDLVAEDIENCLPIEMKIHLTTMETNLETFIKNKIIPPTKWTIDALIIVDACLDKTWEILNSCHWQFVPIEYRYCYSLCSILKAVLLEYQYDNNIKESTKNVILLKSIIQQIDKGILLGAPLPNVSYLLPKIASELNNHISKYRNKRKQEKTKYFQAVFIILLYVCSLAAKFLESSHLEELIIDSKNLYDSILPGCSEVAQYVEPSMEFFYKEIFVPKKPAILKDCIKHWKALNRWKNIEYLIKIAGNRTVPIEIGSRYTDENWTQQLLNFSEFLRKYVLVKSDQVGYLAQHQLFDQIPELKDDFAIPEYCNFTDNNDAETDDVQPDINAWFGPSGTISPLHFDPKNNLLCQVFGYKRIILYHPHDSSNLYPYDTRLLNNTAQVDPLNPNYKKWPDFSKTKGFMAYLKPGEILYIPPKWWHHVTSLTPSFSISFWWN</sequence>
<keyword evidence="5" id="KW-0408">Iron</keyword>
<dbReference type="EMBL" id="CAXAJV020001293">
    <property type="protein sequence ID" value="CAL7944160.1"/>
    <property type="molecule type" value="Genomic_DNA"/>
</dbReference>
<evidence type="ECO:0000256" key="1">
    <source>
        <dbReference type="ARBA" id="ARBA00001954"/>
    </source>
</evidence>
<evidence type="ECO:0000256" key="7">
    <source>
        <dbReference type="SAM" id="Phobius"/>
    </source>
</evidence>
<protein>
    <recommendedName>
        <fullName evidence="8">JmjC domain-containing protein</fullName>
    </recommendedName>
</protein>
<name>A0ABP1NY58_XYLVO</name>
<proteinExistence type="predicted"/>
<feature type="domain" description="JmjC" evidence="8">
    <location>
        <begin position="315"/>
        <end position="456"/>
    </location>
</feature>